<organism evidence="2 3">
    <name type="scientific">Rhizophagus clarus</name>
    <dbReference type="NCBI Taxonomy" id="94130"/>
    <lineage>
        <taxon>Eukaryota</taxon>
        <taxon>Fungi</taxon>
        <taxon>Fungi incertae sedis</taxon>
        <taxon>Mucoromycota</taxon>
        <taxon>Glomeromycotina</taxon>
        <taxon>Glomeromycetes</taxon>
        <taxon>Glomerales</taxon>
        <taxon>Glomeraceae</taxon>
        <taxon>Rhizophagus</taxon>
    </lineage>
</organism>
<name>A0A2Z6S5P2_9GLOM</name>
<evidence type="ECO:0000313" key="3">
    <source>
        <dbReference type="Proteomes" id="UP000247702"/>
    </source>
</evidence>
<feature type="compositionally biased region" description="Basic and acidic residues" evidence="1">
    <location>
        <begin position="48"/>
        <end position="84"/>
    </location>
</feature>
<protein>
    <submittedName>
        <fullName evidence="2">Uncharacterized protein</fullName>
    </submittedName>
</protein>
<sequence>MIKVNFKIIEIAERVIKITNESSVNNKYKDMMDNFEFGRINEECKSRLENKKEEDHEPDENNKRKKNREDTLYRTKFGAKEKIKNKNSTAKKYREGTGNKRNLVGEKLYEEFSTNFWQKTESPFEQVHNENARKSNRASSSSHSSISRPEIVSRKGSKSSSEKSSDIAQLFENSSPVPRPVTFIFPKRECDKCHYQLWR</sequence>
<proteinExistence type="predicted"/>
<feature type="compositionally biased region" description="Low complexity" evidence="1">
    <location>
        <begin position="137"/>
        <end position="148"/>
    </location>
</feature>
<reference evidence="2 3" key="1">
    <citation type="submission" date="2017-11" db="EMBL/GenBank/DDBJ databases">
        <title>The genome of Rhizophagus clarus HR1 reveals common genetic basis of auxotrophy among arbuscular mycorrhizal fungi.</title>
        <authorList>
            <person name="Kobayashi Y."/>
        </authorList>
    </citation>
    <scope>NUCLEOTIDE SEQUENCE [LARGE SCALE GENOMIC DNA]</scope>
    <source>
        <strain evidence="2 3">HR1</strain>
    </source>
</reference>
<feature type="region of interest" description="Disordered" evidence="1">
    <location>
        <begin position="127"/>
        <end position="172"/>
    </location>
</feature>
<dbReference type="EMBL" id="BEXD01004407">
    <property type="protein sequence ID" value="GBC10694.1"/>
    <property type="molecule type" value="Genomic_DNA"/>
</dbReference>
<dbReference type="Proteomes" id="UP000247702">
    <property type="component" value="Unassembled WGS sequence"/>
</dbReference>
<dbReference type="AlphaFoldDB" id="A0A2Z6S5P2"/>
<comment type="caution">
    <text evidence="2">The sequence shown here is derived from an EMBL/GenBank/DDBJ whole genome shotgun (WGS) entry which is preliminary data.</text>
</comment>
<feature type="region of interest" description="Disordered" evidence="1">
    <location>
        <begin position="48"/>
        <end position="97"/>
    </location>
</feature>
<evidence type="ECO:0000256" key="1">
    <source>
        <dbReference type="SAM" id="MobiDB-lite"/>
    </source>
</evidence>
<accession>A0A2Z6S5P2</accession>
<evidence type="ECO:0000313" key="2">
    <source>
        <dbReference type="EMBL" id="GBC10694.1"/>
    </source>
</evidence>
<keyword evidence="3" id="KW-1185">Reference proteome</keyword>
<gene>
    <name evidence="2" type="ORF">RclHR1_09830003</name>
</gene>